<dbReference type="KEGG" id="erc:Ecym_7250"/>
<evidence type="ECO:0000256" key="8">
    <source>
        <dbReference type="PIRSR" id="PIRSR600269-51"/>
    </source>
</evidence>
<dbReference type="Gene3D" id="3.10.450.40">
    <property type="match status" value="2"/>
</dbReference>
<keyword evidence="6 9" id="KW-0186">Copper</keyword>
<name>G8JW79_ERECY</name>
<evidence type="ECO:0000256" key="5">
    <source>
        <dbReference type="ARBA" id="ARBA00023002"/>
    </source>
</evidence>
<dbReference type="InterPro" id="IPR000269">
    <property type="entry name" value="Cu_amine_oxidase"/>
</dbReference>
<comment type="cofactor">
    <cofactor evidence="1">
        <name>Cu cation</name>
        <dbReference type="ChEBI" id="CHEBI:23378"/>
    </cofactor>
</comment>
<accession>G8JW79</accession>
<feature type="active site" description="Proton acceptor" evidence="7">
    <location>
        <position position="319"/>
    </location>
</feature>
<feature type="active site" description="Schiff-base intermediate with substrate; via topaquinone" evidence="7">
    <location>
        <position position="403"/>
    </location>
</feature>
<protein>
    <recommendedName>
        <fullName evidence="9">Amine oxidase</fullName>
        <ecNumber evidence="9">1.4.3.-</ecNumber>
    </recommendedName>
</protein>
<dbReference type="OMA" id="VRNDPWI"/>
<evidence type="ECO:0000256" key="7">
    <source>
        <dbReference type="PIRSR" id="PIRSR600269-50"/>
    </source>
</evidence>
<dbReference type="InterPro" id="IPR015798">
    <property type="entry name" value="Cu_amine_oxidase_C"/>
</dbReference>
<evidence type="ECO:0000256" key="3">
    <source>
        <dbReference type="ARBA" id="ARBA00022723"/>
    </source>
</evidence>
<gene>
    <name evidence="11" type="ordered locus">Ecym_7250</name>
</gene>
<comment type="PTM">
    <text evidence="8 9">Topaquinone (TPQ) is generated by copper-dependent autoxidation of a specific tyrosyl residue.</text>
</comment>
<dbReference type="SUPFAM" id="SSF54416">
    <property type="entry name" value="Amine oxidase N-terminal region"/>
    <property type="match status" value="2"/>
</dbReference>
<keyword evidence="3 9" id="KW-0479">Metal-binding</keyword>
<dbReference type="Proteomes" id="UP000006790">
    <property type="component" value="Chromosome 7"/>
</dbReference>
<dbReference type="GO" id="GO:0048038">
    <property type="term" value="F:quinone binding"/>
    <property type="evidence" value="ECO:0007669"/>
    <property type="project" value="InterPro"/>
</dbReference>
<proteinExistence type="inferred from homology"/>
<evidence type="ECO:0000256" key="1">
    <source>
        <dbReference type="ARBA" id="ARBA00001935"/>
    </source>
</evidence>
<organism evidence="11 12">
    <name type="scientific">Eremothecium cymbalariae (strain CBS 270.75 / DBVPG 7215 / KCTC 17166 / NRRL Y-17582)</name>
    <name type="common">Yeast</name>
    <dbReference type="NCBI Taxonomy" id="931890"/>
    <lineage>
        <taxon>Eukaryota</taxon>
        <taxon>Fungi</taxon>
        <taxon>Dikarya</taxon>
        <taxon>Ascomycota</taxon>
        <taxon>Saccharomycotina</taxon>
        <taxon>Saccharomycetes</taxon>
        <taxon>Saccharomycetales</taxon>
        <taxon>Saccharomycetaceae</taxon>
        <taxon>Eremothecium</taxon>
    </lineage>
</organism>
<feature type="modified residue" description="2',4',5'-topaquinone" evidence="8">
    <location>
        <position position="403"/>
    </location>
</feature>
<evidence type="ECO:0000256" key="6">
    <source>
        <dbReference type="ARBA" id="ARBA00023008"/>
    </source>
</evidence>
<dbReference type="GeneID" id="11472525"/>
<dbReference type="eggNOG" id="KOG1186">
    <property type="taxonomic scope" value="Eukaryota"/>
</dbReference>
<comment type="cofactor">
    <cofactor evidence="9">
        <name>Cu cation</name>
        <dbReference type="ChEBI" id="CHEBI:23378"/>
    </cofactor>
    <text evidence="9">Contains 1 topaquinone per subunit.</text>
</comment>
<evidence type="ECO:0000313" key="12">
    <source>
        <dbReference type="Proteomes" id="UP000006790"/>
    </source>
</evidence>
<dbReference type="PANTHER" id="PTHR10638:SF33">
    <property type="entry name" value="AMINE OXIDASE"/>
    <property type="match status" value="1"/>
</dbReference>
<keyword evidence="4 7" id="KW-0801">TPQ</keyword>
<dbReference type="InterPro" id="IPR016182">
    <property type="entry name" value="Cu_amine_oxidase_N-reg"/>
</dbReference>
<reference evidence="12" key="1">
    <citation type="journal article" date="2012" name="G3 (Bethesda)">
        <title>Pichia sorbitophila, an interspecies yeast hybrid reveals early steps of genome resolution following polyploidization.</title>
        <authorList>
            <person name="Leh Louis V."/>
            <person name="Despons L."/>
            <person name="Friedrich A."/>
            <person name="Martin T."/>
            <person name="Durrens P."/>
            <person name="Casaregola S."/>
            <person name="Neuveglise C."/>
            <person name="Fairhead C."/>
            <person name="Marck C."/>
            <person name="Cruz J.A."/>
            <person name="Straub M.L."/>
            <person name="Kugler V."/>
            <person name="Sacerdot C."/>
            <person name="Uzunov Z."/>
            <person name="Thierry A."/>
            <person name="Weiss S."/>
            <person name="Bleykasten C."/>
            <person name="De Montigny J."/>
            <person name="Jacques N."/>
            <person name="Jung P."/>
            <person name="Lemaire M."/>
            <person name="Mallet S."/>
            <person name="Morel G."/>
            <person name="Richard G.F."/>
            <person name="Sarkar A."/>
            <person name="Savel G."/>
            <person name="Schacherer J."/>
            <person name="Seret M.L."/>
            <person name="Talla E."/>
            <person name="Samson G."/>
            <person name="Jubin C."/>
            <person name="Poulain J."/>
            <person name="Vacherie B."/>
            <person name="Barbe V."/>
            <person name="Pelletier E."/>
            <person name="Sherman D.J."/>
            <person name="Westhof E."/>
            <person name="Weissenbach J."/>
            <person name="Baret P.V."/>
            <person name="Wincker P."/>
            <person name="Gaillardin C."/>
            <person name="Dujon B."/>
            <person name="Souciet J.L."/>
        </authorList>
    </citation>
    <scope>NUCLEOTIDE SEQUENCE [LARGE SCALE GENOMIC DNA]</scope>
    <source>
        <strain evidence="12">CBS 270.75 / DBVPG 7215 / KCTC 17166 / NRRL Y-17582</strain>
    </source>
</reference>
<evidence type="ECO:0000259" key="10">
    <source>
        <dbReference type="Pfam" id="PF01179"/>
    </source>
</evidence>
<evidence type="ECO:0000313" key="11">
    <source>
        <dbReference type="EMBL" id="AET41094.1"/>
    </source>
</evidence>
<dbReference type="GO" id="GO:0005507">
    <property type="term" value="F:copper ion binding"/>
    <property type="evidence" value="ECO:0007669"/>
    <property type="project" value="InterPro"/>
</dbReference>
<evidence type="ECO:0000256" key="9">
    <source>
        <dbReference type="RuleBase" id="RU000672"/>
    </source>
</evidence>
<comment type="similarity">
    <text evidence="2 9">Belongs to the copper/topaquinone oxidase family.</text>
</comment>
<dbReference type="EMBL" id="CP002503">
    <property type="protein sequence ID" value="AET41094.1"/>
    <property type="molecule type" value="Genomic_DNA"/>
</dbReference>
<dbReference type="Pfam" id="PF01179">
    <property type="entry name" value="Cu_amine_oxid"/>
    <property type="match status" value="1"/>
</dbReference>
<dbReference type="GO" id="GO:0008131">
    <property type="term" value="F:primary methylamine oxidase activity"/>
    <property type="evidence" value="ECO:0007669"/>
    <property type="project" value="InterPro"/>
</dbReference>
<keyword evidence="5 9" id="KW-0560">Oxidoreductase</keyword>
<dbReference type="OrthoDB" id="5379943at2759"/>
<sequence length="684" mass="77142">MTQHIYDPITDEEIELTSKLIKELNGDAKITFSQIDRLEPPKKQAIEYLNVERYGGGPLPFVPRRTYCYYYKNKTVPLYKAIVNISEKRVVSNDSAGEGVVGPVSPENIQEMHRLIMDHPLVKREIEKLQLHKLAYDHPRLGKLRYKVVCEPWIYGTDSGDSRVPMCQGYMYISLDHVDANQYSAPLKFSPVFELLSGKFVRIDYLASGVDERYIKETLPYNPLPLVEYHPNVMENQQTREGLKPLIISQPEGVSFTVTGTKVTWQGWEFRVVSSVREGVVLYDVHFKGRSLFYRVALNEMTVPYADGRTPVHRKQAFDLGDCGFGNAANSLALGCHCLGVIKYLDGRRADVNGNPVLIPSTICMHEQDYGVMFLHKNTMTKSSVVTRRREFIIQLVATVANYEYVLNYIFDQAGAITVQVRATGILSTTPQDLNTTVDFSTNVAPGVGAPFHQHILSFRFDSRLDGDKNSVVYDDYVPMEPGTEMNPYGVGFVQKRTYLEKSGAIDQSPFTNRTYKVINESSINPVSMKPVGYKFEMPARQMLLAHPESFNTKRATFATKQFWVTKYGDDQLYAAGEFTNQSRKDTGLSEWADGKDSVRNTNVVVWPTLALTHAPTTEQFPVMVSDFMQFLVAPASFFTENPALDVPQAQNNFNKSAYYEQYTSDGAAEPAASSDACQCKSNM</sequence>
<dbReference type="GO" id="GO:0009308">
    <property type="term" value="P:amine metabolic process"/>
    <property type="evidence" value="ECO:0007669"/>
    <property type="project" value="UniProtKB-UniRule"/>
</dbReference>
<dbReference type="STRING" id="931890.G8JW79"/>
<dbReference type="EC" id="1.4.3.-" evidence="9"/>
<dbReference type="HOGENOM" id="CLU_011500_3_1_1"/>
<evidence type="ECO:0000256" key="4">
    <source>
        <dbReference type="ARBA" id="ARBA00022772"/>
    </source>
</evidence>
<dbReference type="Gene3D" id="2.70.98.20">
    <property type="entry name" value="Copper amine oxidase, catalytic domain"/>
    <property type="match status" value="1"/>
</dbReference>
<dbReference type="InterPro" id="IPR036460">
    <property type="entry name" value="Cu_amine_oxidase_C_sf"/>
</dbReference>
<dbReference type="SUPFAM" id="SSF49998">
    <property type="entry name" value="Amine oxidase catalytic domain"/>
    <property type="match status" value="1"/>
</dbReference>
<dbReference type="PANTHER" id="PTHR10638">
    <property type="entry name" value="COPPER AMINE OXIDASE"/>
    <property type="match status" value="1"/>
</dbReference>
<feature type="domain" description="Copper amine oxidase catalytic" evidence="10">
    <location>
        <begin position="248"/>
        <end position="645"/>
    </location>
</feature>
<keyword evidence="12" id="KW-1185">Reference proteome</keyword>
<dbReference type="AlphaFoldDB" id="G8JW79"/>
<dbReference type="InParanoid" id="G8JW79"/>
<evidence type="ECO:0000256" key="2">
    <source>
        <dbReference type="ARBA" id="ARBA00007983"/>
    </source>
</evidence>
<dbReference type="RefSeq" id="XP_003647911.1">
    <property type="nucleotide sequence ID" value="XM_003647863.1"/>
</dbReference>